<dbReference type="InParanoid" id="A0A0C3FMZ5"/>
<reference evidence="2" key="2">
    <citation type="submission" date="2015-01" db="EMBL/GenBank/DDBJ databases">
        <title>Evolutionary Origins and Diversification of the Mycorrhizal Mutualists.</title>
        <authorList>
            <consortium name="DOE Joint Genome Institute"/>
            <consortium name="Mycorrhizal Genomics Consortium"/>
            <person name="Kohler A."/>
            <person name="Kuo A."/>
            <person name="Nagy L.G."/>
            <person name="Floudas D."/>
            <person name="Copeland A."/>
            <person name="Barry K.W."/>
            <person name="Cichocki N."/>
            <person name="Veneault-Fourrey C."/>
            <person name="LaButti K."/>
            <person name="Lindquist E.A."/>
            <person name="Lipzen A."/>
            <person name="Lundell T."/>
            <person name="Morin E."/>
            <person name="Murat C."/>
            <person name="Riley R."/>
            <person name="Ohm R."/>
            <person name="Sun H."/>
            <person name="Tunlid A."/>
            <person name="Henrissat B."/>
            <person name="Grigoriev I.V."/>
            <person name="Hibbett D.S."/>
            <person name="Martin F."/>
        </authorList>
    </citation>
    <scope>NUCLEOTIDE SEQUENCE [LARGE SCALE GENOMIC DNA]</scope>
    <source>
        <strain evidence="2">F 1598</strain>
    </source>
</reference>
<dbReference type="OrthoDB" id="3270296at2759"/>
<dbReference type="Gene3D" id="3.80.10.10">
    <property type="entry name" value="Ribonuclease Inhibitor"/>
    <property type="match status" value="1"/>
</dbReference>
<sequence>MHLLTIVEPFVGLSPSRRTLTRQPNEILDSIVFHIDSKRDLLALALSCHRLHDIVCPRHYNYRVIRCKVSSVSVWNHLLVHRSLARNVRRLHILDERSTESELIPVGILISDTDLESTDDELGMHAKQERFLVSALNRMTTLKSLSWSCNHSPISIDNVWPTLLKCRSLQEVEINDNLIFGAYHQDADSSATKTYSPSKLRDLTTVALRSTKHVYGATKTPNLSRVSNMLDNCPNLESLNIGYDHRRGPGYLHPKADDLFMYSRWPQLRSLSLTNICCSSTHGLDAAAAFLCAHLNIEVLHLEIGECGSGGRPQLVLPNNSLPRLRELRANNSITTSIMICPTTQTGPRPLETLKGIRLTGGAWDQPLLNSLKVGGHTVKRVEMVGWSDIEDIKKLAECVPKVAWLDLGKKLGVGPGGFSKVIPPTANTFKAMNNSINTNVVDWANALSALPDLTTFHGVKFFYEVSPLALAALASSSTQSHSPASSGHLPASELSRVRKNENIASVLASKCTKLRRVDCWDDTAGKAVVFVREGGEVRLEVRRVKT</sequence>
<evidence type="ECO:0008006" key="3">
    <source>
        <dbReference type="Google" id="ProtNLM"/>
    </source>
</evidence>
<evidence type="ECO:0000313" key="2">
    <source>
        <dbReference type="Proteomes" id="UP000054166"/>
    </source>
</evidence>
<gene>
    <name evidence="1" type="ORF">PILCRDRAFT_816750</name>
</gene>
<protein>
    <recommendedName>
        <fullName evidence="3">F-box domain-containing protein</fullName>
    </recommendedName>
</protein>
<keyword evidence="2" id="KW-1185">Reference proteome</keyword>
<dbReference type="HOGENOM" id="CLU_020218_0_0_1"/>
<dbReference type="EMBL" id="KN832984">
    <property type="protein sequence ID" value="KIM85550.1"/>
    <property type="molecule type" value="Genomic_DNA"/>
</dbReference>
<evidence type="ECO:0000313" key="1">
    <source>
        <dbReference type="EMBL" id="KIM85550.1"/>
    </source>
</evidence>
<organism evidence="1 2">
    <name type="scientific">Piloderma croceum (strain F 1598)</name>
    <dbReference type="NCBI Taxonomy" id="765440"/>
    <lineage>
        <taxon>Eukaryota</taxon>
        <taxon>Fungi</taxon>
        <taxon>Dikarya</taxon>
        <taxon>Basidiomycota</taxon>
        <taxon>Agaricomycotina</taxon>
        <taxon>Agaricomycetes</taxon>
        <taxon>Agaricomycetidae</taxon>
        <taxon>Atheliales</taxon>
        <taxon>Atheliaceae</taxon>
        <taxon>Piloderma</taxon>
    </lineage>
</organism>
<accession>A0A0C3FMZ5</accession>
<reference evidence="1 2" key="1">
    <citation type="submission" date="2014-04" db="EMBL/GenBank/DDBJ databases">
        <authorList>
            <consortium name="DOE Joint Genome Institute"/>
            <person name="Kuo A."/>
            <person name="Tarkka M."/>
            <person name="Buscot F."/>
            <person name="Kohler A."/>
            <person name="Nagy L.G."/>
            <person name="Floudas D."/>
            <person name="Copeland A."/>
            <person name="Barry K.W."/>
            <person name="Cichocki N."/>
            <person name="Veneault-Fourrey C."/>
            <person name="LaButti K."/>
            <person name="Lindquist E.A."/>
            <person name="Lipzen A."/>
            <person name="Lundell T."/>
            <person name="Morin E."/>
            <person name="Murat C."/>
            <person name="Sun H."/>
            <person name="Tunlid A."/>
            <person name="Henrissat B."/>
            <person name="Grigoriev I.V."/>
            <person name="Hibbett D.S."/>
            <person name="Martin F."/>
            <person name="Nordberg H.P."/>
            <person name="Cantor M.N."/>
            <person name="Hua S.X."/>
        </authorList>
    </citation>
    <scope>NUCLEOTIDE SEQUENCE [LARGE SCALE GENOMIC DNA]</scope>
    <source>
        <strain evidence="1 2">F 1598</strain>
    </source>
</reference>
<dbReference type="STRING" id="765440.A0A0C3FMZ5"/>
<dbReference type="AlphaFoldDB" id="A0A0C3FMZ5"/>
<dbReference type="SUPFAM" id="SSF52047">
    <property type="entry name" value="RNI-like"/>
    <property type="match status" value="1"/>
</dbReference>
<dbReference type="Proteomes" id="UP000054166">
    <property type="component" value="Unassembled WGS sequence"/>
</dbReference>
<proteinExistence type="predicted"/>
<dbReference type="InterPro" id="IPR032675">
    <property type="entry name" value="LRR_dom_sf"/>
</dbReference>
<name>A0A0C3FMZ5_PILCF</name>